<sequence>MGVVIASSSVAQTTLGFSIKFSNYIATVKGPLIVAFKEDKSNDRALIAPREQIHLPVQAPIGKKRQGKINNELSSNTLEVDYNEAAAKLENLYKLSPATDASDVDGNVLKGKGQRRKRKTGEDDKKTENRTSKIIVKNPAKKTK</sequence>
<evidence type="ECO:0000256" key="1">
    <source>
        <dbReference type="SAM" id="MobiDB-lite"/>
    </source>
</evidence>
<feature type="region of interest" description="Disordered" evidence="1">
    <location>
        <begin position="98"/>
        <end position="144"/>
    </location>
</feature>
<name>A0ABQ9LGH0_HEVBR</name>
<proteinExistence type="predicted"/>
<feature type="compositionally biased region" description="Basic and acidic residues" evidence="1">
    <location>
        <begin position="120"/>
        <end position="131"/>
    </location>
</feature>
<keyword evidence="3" id="KW-1185">Reference proteome</keyword>
<comment type="caution">
    <text evidence="2">The sequence shown here is derived from an EMBL/GenBank/DDBJ whole genome shotgun (WGS) entry which is preliminary data.</text>
</comment>
<evidence type="ECO:0000313" key="3">
    <source>
        <dbReference type="Proteomes" id="UP001174677"/>
    </source>
</evidence>
<evidence type="ECO:0000313" key="2">
    <source>
        <dbReference type="EMBL" id="KAJ9167021.1"/>
    </source>
</evidence>
<dbReference type="Proteomes" id="UP001174677">
    <property type="component" value="Chromosome 12"/>
</dbReference>
<accession>A0ABQ9LGH0</accession>
<reference evidence="2 3" key="1">
    <citation type="journal article" date="2023" name="Plant Biotechnol. J.">
        <title>Chromosome-level wild Hevea brasiliensis genome provides new tools for genomic-assisted breeding and valuable loci to elevate rubber yield.</title>
        <authorList>
            <person name="Cheng H."/>
            <person name="Song X."/>
            <person name="Hu Y."/>
            <person name="Wu T."/>
            <person name="Yang Q."/>
            <person name="An Z."/>
            <person name="Feng S."/>
            <person name="Deng Z."/>
            <person name="Wu W."/>
            <person name="Zeng X."/>
            <person name="Tu M."/>
            <person name="Wang X."/>
            <person name="Huang H."/>
        </authorList>
    </citation>
    <scope>NUCLEOTIDE SEQUENCE [LARGE SCALE GENOMIC DNA]</scope>
    <source>
        <strain evidence="2">MT/VB/25A 57/8</strain>
    </source>
</reference>
<dbReference type="EMBL" id="JARPOI010000012">
    <property type="protein sequence ID" value="KAJ9167021.1"/>
    <property type="molecule type" value="Genomic_DNA"/>
</dbReference>
<organism evidence="2 3">
    <name type="scientific">Hevea brasiliensis</name>
    <name type="common">Para rubber tree</name>
    <name type="synonym">Siphonia brasiliensis</name>
    <dbReference type="NCBI Taxonomy" id="3981"/>
    <lineage>
        <taxon>Eukaryota</taxon>
        <taxon>Viridiplantae</taxon>
        <taxon>Streptophyta</taxon>
        <taxon>Embryophyta</taxon>
        <taxon>Tracheophyta</taxon>
        <taxon>Spermatophyta</taxon>
        <taxon>Magnoliopsida</taxon>
        <taxon>eudicotyledons</taxon>
        <taxon>Gunneridae</taxon>
        <taxon>Pentapetalae</taxon>
        <taxon>rosids</taxon>
        <taxon>fabids</taxon>
        <taxon>Malpighiales</taxon>
        <taxon>Euphorbiaceae</taxon>
        <taxon>Crotonoideae</taxon>
        <taxon>Micrandreae</taxon>
        <taxon>Hevea</taxon>
    </lineage>
</organism>
<gene>
    <name evidence="2" type="ORF">P3X46_021705</name>
</gene>
<protein>
    <submittedName>
        <fullName evidence="2">Uncharacterized protein</fullName>
    </submittedName>
</protein>